<dbReference type="SMART" id="SM00034">
    <property type="entry name" value="CLECT"/>
    <property type="match status" value="1"/>
</dbReference>
<evidence type="ECO:0000259" key="1">
    <source>
        <dbReference type="SMART" id="SM00034"/>
    </source>
</evidence>
<dbReference type="RefSeq" id="YP_009268844.1">
    <property type="nucleotide sequence ID" value="NC_030656.1"/>
</dbReference>
<name>A0A1B1MRM2_9POXV</name>
<dbReference type="Pfam" id="PF00059">
    <property type="entry name" value="Lectin_C"/>
    <property type="match status" value="1"/>
</dbReference>
<dbReference type="EMBL" id="KU980965">
    <property type="protein sequence ID" value="ANS71213.1"/>
    <property type="molecule type" value="Genomic_DNA"/>
</dbReference>
<organism evidence="2 3">
    <name type="scientific">Pteropox virus</name>
    <dbReference type="NCBI Taxonomy" id="1873698"/>
    <lineage>
        <taxon>Viruses</taxon>
        <taxon>Varidnaviria</taxon>
        <taxon>Bamfordvirae</taxon>
        <taxon>Nucleocytoviricota</taxon>
        <taxon>Pokkesviricetes</taxon>
        <taxon>Chitovirales</taxon>
        <taxon>Poxviridae</taxon>
        <taxon>Chordopoxvirinae</taxon>
        <taxon>Pteropopoxvirus</taxon>
        <taxon>Pteropopoxvirus pteropox</taxon>
    </lineage>
</organism>
<gene>
    <name evidence="2" type="ORF">PTPV-Aus-129</name>
</gene>
<dbReference type="GO" id="GO:0030246">
    <property type="term" value="F:carbohydrate binding"/>
    <property type="evidence" value="ECO:0007669"/>
    <property type="project" value="UniProtKB-KW"/>
</dbReference>
<feature type="domain" description="C-type lectin" evidence="1">
    <location>
        <begin position="50"/>
        <end position="164"/>
    </location>
</feature>
<dbReference type="OrthoDB" id="15472at10239"/>
<dbReference type="Proteomes" id="UP000203626">
    <property type="component" value="Segment"/>
</dbReference>
<protein>
    <submittedName>
        <fullName evidence="2">C-type lectin-like iev/eev glycoprotein</fullName>
    </submittedName>
</protein>
<evidence type="ECO:0000313" key="2">
    <source>
        <dbReference type="EMBL" id="ANS71213.1"/>
    </source>
</evidence>
<dbReference type="GeneID" id="28340456"/>
<dbReference type="InterPro" id="IPR001304">
    <property type="entry name" value="C-type_lectin-like"/>
</dbReference>
<keyword evidence="2" id="KW-0430">Lectin</keyword>
<keyword evidence="3" id="KW-1185">Reference proteome</keyword>
<dbReference type="Gene3D" id="3.10.100.10">
    <property type="entry name" value="Mannose-Binding Protein A, subunit A"/>
    <property type="match status" value="1"/>
</dbReference>
<dbReference type="InterPro" id="IPR016186">
    <property type="entry name" value="C-type_lectin-like/link_sf"/>
</dbReference>
<evidence type="ECO:0000313" key="3">
    <source>
        <dbReference type="Proteomes" id="UP000203626"/>
    </source>
</evidence>
<sequence length="175" mass="19657">MALFRKLNRQSKNKIKKCYNPTAVFITILSLLSSIGAILKYTNILITEACENNWIAVDGFCYYSANTSSNRTHASNLCKNYNADLLSFQSSHHVLVVYGLTNSSTWIDVGNSLELLKKIDNDTMTPVVQNLTMFTTKLTDQCVAFNGTNVILSNCSTNANVMCSKKFFSHKWFIL</sequence>
<dbReference type="SUPFAM" id="SSF56436">
    <property type="entry name" value="C-type lectin-like"/>
    <property type="match status" value="1"/>
</dbReference>
<proteinExistence type="predicted"/>
<dbReference type="InterPro" id="IPR016187">
    <property type="entry name" value="CTDL_fold"/>
</dbReference>
<reference evidence="2 3" key="1">
    <citation type="journal article" date="2016" name="J. Gen. Virol.">
        <title>Genomic characterization of a novel poxvirus from a flying fox: evidence for a new genus?</title>
        <authorList>
            <person name="O'Dea M.A."/>
            <person name="Tu S.L."/>
            <person name="Pang S."/>
            <person name="De Ridder T."/>
            <person name="Jackson B."/>
            <person name="Upton C."/>
        </authorList>
    </citation>
    <scope>NUCLEOTIDE SEQUENCE [LARGE SCALE GENOMIC DNA]</scope>
    <source>
        <strain evidence="2 3">Australia</strain>
    </source>
</reference>
<accession>A0A1B1MRM2</accession>
<dbReference type="KEGG" id="vg:28340456"/>